<dbReference type="Gene3D" id="3.90.640.20">
    <property type="entry name" value="Heat-shock cognate protein, ATPase"/>
    <property type="match status" value="1"/>
</dbReference>
<dbReference type="GO" id="GO:0045493">
    <property type="term" value="P:xylan catabolic process"/>
    <property type="evidence" value="ECO:0007669"/>
    <property type="project" value="UniProtKB-KW"/>
</dbReference>
<accession>A0A0W0ZF28</accession>
<evidence type="ECO:0000259" key="1">
    <source>
        <dbReference type="Pfam" id="PF11738"/>
    </source>
</evidence>
<dbReference type="RefSeq" id="WP_058509920.1">
    <property type="nucleotide sequence ID" value="NZ_LNYY01000019.1"/>
</dbReference>
<dbReference type="GO" id="GO:0016798">
    <property type="term" value="F:hydrolase activity, acting on glycosyl bonds"/>
    <property type="evidence" value="ECO:0007669"/>
    <property type="project" value="UniProtKB-KW"/>
</dbReference>
<keyword evidence="2" id="KW-0624">Polysaccharide degradation</keyword>
<dbReference type="Proteomes" id="UP000054926">
    <property type="component" value="Unassembled WGS sequence"/>
</dbReference>
<keyword evidence="2" id="KW-0119">Carbohydrate metabolism</keyword>
<dbReference type="AlphaFoldDB" id="A0A0W0ZF28"/>
<dbReference type="STRING" id="947033.Lste_0933"/>
<dbReference type="Pfam" id="PF11738">
    <property type="entry name" value="DUF3298"/>
    <property type="match status" value="1"/>
</dbReference>
<gene>
    <name evidence="2" type="primary">yjeA_1</name>
    <name evidence="2" type="ORF">Lste_0933</name>
</gene>
<dbReference type="PATRIC" id="fig|947033.5.peg.996"/>
<protein>
    <submittedName>
        <fullName evidence="2">Endo-1,4-beta-xylanase-like protein</fullName>
    </submittedName>
</protein>
<evidence type="ECO:0000313" key="2">
    <source>
        <dbReference type="EMBL" id="KTD67775.1"/>
    </source>
</evidence>
<dbReference type="InterPro" id="IPR037126">
    <property type="entry name" value="PdaC/RsiV-like_sf"/>
</dbReference>
<evidence type="ECO:0000313" key="3">
    <source>
        <dbReference type="Proteomes" id="UP000054926"/>
    </source>
</evidence>
<proteinExistence type="predicted"/>
<dbReference type="OrthoDB" id="5637at2"/>
<keyword evidence="2" id="KW-0858">Xylan degradation</keyword>
<keyword evidence="3" id="KW-1185">Reference proteome</keyword>
<dbReference type="InterPro" id="IPR021729">
    <property type="entry name" value="DUF3298"/>
</dbReference>
<comment type="caution">
    <text evidence="2">The sequence shown here is derived from an EMBL/GenBank/DDBJ whole genome shotgun (WGS) entry which is preliminary data.</text>
</comment>
<feature type="domain" description="DUF3298" evidence="1">
    <location>
        <begin position="175"/>
        <end position="251"/>
    </location>
</feature>
<keyword evidence="2" id="KW-0326">Glycosidase</keyword>
<sequence length="273" mass="30957">MLRLRKNRVGLIVFSCFFISIVYADPLPPSSLWINTQDDSRPLLVLNQKNQLVPKTIQTEKENYILQLRYPQIVGSPLPPAAHDFNHLLQSFVDKETNQFRNEIMHTTPSKSTDVMQNNLKINYVLAGFVSQSQHTEYISTRLEIDSFVHGMAHPRHQTQVFNYDLGHNKLLSLSDLFEPNSGYLDKISSYCSKELSTKKLPPEMIKTGAGPSMGNYKNWNLTLSGLLITFDEGQVAPRYNGVQEVLIPYEVLKDSYTHATACTLFVISCDGT</sequence>
<keyword evidence="2" id="KW-0378">Hydrolase</keyword>
<reference evidence="2 3" key="1">
    <citation type="submission" date="2015-11" db="EMBL/GenBank/DDBJ databases">
        <title>Genomic analysis of 38 Legionella species identifies large and diverse effector repertoires.</title>
        <authorList>
            <person name="Burstein D."/>
            <person name="Amaro F."/>
            <person name="Zusman T."/>
            <person name="Lifshitz Z."/>
            <person name="Cohen O."/>
            <person name="Gilbert J.A."/>
            <person name="Pupko T."/>
            <person name="Shuman H.A."/>
            <person name="Segal G."/>
        </authorList>
    </citation>
    <scope>NUCLEOTIDE SEQUENCE [LARGE SCALE GENOMIC DNA]</scope>
    <source>
        <strain evidence="2 3">IMVS3376</strain>
    </source>
</reference>
<dbReference type="Gene3D" id="3.30.565.40">
    <property type="entry name" value="Fervidobacterium nodosum Rt17-B1 like"/>
    <property type="match status" value="1"/>
</dbReference>
<dbReference type="EMBL" id="LNYY01000019">
    <property type="protein sequence ID" value="KTD67775.1"/>
    <property type="molecule type" value="Genomic_DNA"/>
</dbReference>
<name>A0A0W0ZF28_9GAMM</name>
<organism evidence="2 3">
    <name type="scientific">Legionella steelei</name>
    <dbReference type="NCBI Taxonomy" id="947033"/>
    <lineage>
        <taxon>Bacteria</taxon>
        <taxon>Pseudomonadati</taxon>
        <taxon>Pseudomonadota</taxon>
        <taxon>Gammaproteobacteria</taxon>
        <taxon>Legionellales</taxon>
        <taxon>Legionellaceae</taxon>
        <taxon>Legionella</taxon>
    </lineage>
</organism>